<name>A0ABW3WFV1_9RHOO</name>
<organism evidence="2 3">
    <name type="scientific">Thauera mechernichensis</name>
    <dbReference type="NCBI Taxonomy" id="82788"/>
    <lineage>
        <taxon>Bacteria</taxon>
        <taxon>Pseudomonadati</taxon>
        <taxon>Pseudomonadota</taxon>
        <taxon>Betaproteobacteria</taxon>
        <taxon>Rhodocyclales</taxon>
        <taxon>Zoogloeaceae</taxon>
        <taxon>Thauera</taxon>
    </lineage>
</organism>
<dbReference type="Gene3D" id="2.40.70.10">
    <property type="entry name" value="Acid Proteases"/>
    <property type="match status" value="1"/>
</dbReference>
<dbReference type="NCBIfam" id="TIGR02281">
    <property type="entry name" value="clan_AA_DTGA"/>
    <property type="match status" value="1"/>
</dbReference>
<dbReference type="CDD" id="cd05483">
    <property type="entry name" value="retropepsin_like_bacteria"/>
    <property type="match status" value="1"/>
</dbReference>
<dbReference type="EMBL" id="JBHTMC010000026">
    <property type="protein sequence ID" value="MFD1264720.1"/>
    <property type="molecule type" value="Genomic_DNA"/>
</dbReference>
<evidence type="ECO:0000313" key="3">
    <source>
        <dbReference type="Proteomes" id="UP001597158"/>
    </source>
</evidence>
<dbReference type="GO" id="GO:0006508">
    <property type="term" value="P:proteolysis"/>
    <property type="evidence" value="ECO:0007669"/>
    <property type="project" value="UniProtKB-KW"/>
</dbReference>
<keyword evidence="2" id="KW-0378">Hydrolase</keyword>
<keyword evidence="1" id="KW-0732">Signal</keyword>
<protein>
    <submittedName>
        <fullName evidence="2">TIGR02281 family clan AA aspartic protease</fullName>
    </submittedName>
</protein>
<dbReference type="GO" id="GO:0008233">
    <property type="term" value="F:peptidase activity"/>
    <property type="evidence" value="ECO:0007669"/>
    <property type="project" value="UniProtKB-KW"/>
</dbReference>
<feature type="signal peptide" evidence="1">
    <location>
        <begin position="1"/>
        <end position="26"/>
    </location>
</feature>
<keyword evidence="3" id="KW-1185">Reference proteome</keyword>
<dbReference type="InterPro" id="IPR011969">
    <property type="entry name" value="Clan_AA_Asp_peptidase_C"/>
</dbReference>
<dbReference type="InterPro" id="IPR034122">
    <property type="entry name" value="Retropepsin-like_bacterial"/>
</dbReference>
<proteinExistence type="predicted"/>
<evidence type="ECO:0000313" key="2">
    <source>
        <dbReference type="EMBL" id="MFD1264720.1"/>
    </source>
</evidence>
<dbReference type="Pfam" id="PF13975">
    <property type="entry name" value="gag-asp_proteas"/>
    <property type="match status" value="1"/>
</dbReference>
<reference evidence="3" key="1">
    <citation type="journal article" date="2019" name="Int. J. Syst. Evol. Microbiol.">
        <title>The Global Catalogue of Microorganisms (GCM) 10K type strain sequencing project: providing services to taxonomists for standard genome sequencing and annotation.</title>
        <authorList>
            <consortium name="The Broad Institute Genomics Platform"/>
            <consortium name="The Broad Institute Genome Sequencing Center for Infectious Disease"/>
            <person name="Wu L."/>
            <person name="Ma J."/>
        </authorList>
    </citation>
    <scope>NUCLEOTIDE SEQUENCE [LARGE SCALE GENOMIC DNA]</scope>
    <source>
        <strain evidence="3">CCUG 48884</strain>
    </source>
</reference>
<evidence type="ECO:0000256" key="1">
    <source>
        <dbReference type="SAM" id="SignalP"/>
    </source>
</evidence>
<dbReference type="InterPro" id="IPR021109">
    <property type="entry name" value="Peptidase_aspartic_dom_sf"/>
</dbReference>
<keyword evidence="2" id="KW-0645">Protease</keyword>
<feature type="chain" id="PRO_5045339700" evidence="1">
    <location>
        <begin position="27"/>
        <end position="222"/>
    </location>
</feature>
<dbReference type="Proteomes" id="UP001597158">
    <property type="component" value="Unassembled WGS sequence"/>
</dbReference>
<dbReference type="SUPFAM" id="SSF50630">
    <property type="entry name" value="Acid proteases"/>
    <property type="match status" value="1"/>
</dbReference>
<sequence>MPVMQAITLIRRAAALLLLVPGLAPAADVELAGVFGKRAVLMVDGGAPQTLGIGQRSKEGVVVLEVDGRSALIDVGGERRRVALGEAPLRIQPPTPQADLGLSVSLTPDPQGHYWAQGSINGAAMRFMVDTGATYVSIGADEARRAGIDYRKGREVIMNTANGPSTAWLLTLDRVSVGGIVLYGVQGTVHEQGLPVPLLGMSFLSRLGMRSEAGLLVLTRRY</sequence>
<dbReference type="RefSeq" id="WP_232431392.1">
    <property type="nucleotide sequence ID" value="NZ_JARQZE010000004.1"/>
</dbReference>
<gene>
    <name evidence="2" type="ORF">ACFQ4M_14150</name>
</gene>
<comment type="caution">
    <text evidence="2">The sequence shown here is derived from an EMBL/GenBank/DDBJ whole genome shotgun (WGS) entry which is preliminary data.</text>
</comment>
<accession>A0ABW3WFV1</accession>